<dbReference type="GO" id="GO:0004029">
    <property type="term" value="F:aldehyde dehydrogenase (NAD+) activity"/>
    <property type="evidence" value="ECO:0007669"/>
    <property type="project" value="TreeGrafter"/>
</dbReference>
<dbReference type="RefSeq" id="WP_110451054.1">
    <property type="nucleotide sequence ID" value="NZ_CP029479.1"/>
</dbReference>
<feature type="chain" id="PRO_5016450549" evidence="1">
    <location>
        <begin position="20"/>
        <end position="349"/>
    </location>
</feature>
<dbReference type="Pfam" id="PF01370">
    <property type="entry name" value="Epimerase"/>
    <property type="match status" value="1"/>
</dbReference>
<evidence type="ECO:0000256" key="1">
    <source>
        <dbReference type="SAM" id="SignalP"/>
    </source>
</evidence>
<dbReference type="EMBL" id="CP029479">
    <property type="protein sequence ID" value="AWM78488.1"/>
    <property type="molecule type" value="Genomic_DNA"/>
</dbReference>
<feature type="domain" description="NAD-dependent epimerase/dehydratase" evidence="2">
    <location>
        <begin position="4"/>
        <end position="241"/>
    </location>
</feature>
<dbReference type="FunFam" id="3.40.50.720:FF:000336">
    <property type="entry name" value="Aldehyde reductase"/>
    <property type="match status" value="1"/>
</dbReference>
<keyword evidence="4" id="KW-1185">Reference proteome</keyword>
<protein>
    <submittedName>
        <fullName evidence="3">Epimerase</fullName>
    </submittedName>
</protein>
<dbReference type="AlphaFoldDB" id="A0A2Z3I484"/>
<name>A0A2Z3I484_9CAUL</name>
<dbReference type="InterPro" id="IPR001509">
    <property type="entry name" value="Epimerase_deHydtase"/>
</dbReference>
<dbReference type="Proteomes" id="UP000247763">
    <property type="component" value="Chromosome"/>
</dbReference>
<dbReference type="PANTHER" id="PTHR48079:SF6">
    <property type="entry name" value="NAD(P)-BINDING DOMAIN-CONTAINING PROTEIN-RELATED"/>
    <property type="match status" value="1"/>
</dbReference>
<dbReference type="CDD" id="cd05227">
    <property type="entry name" value="AR_SDR_e"/>
    <property type="match status" value="1"/>
</dbReference>
<accession>A0A2Z3I484</accession>
<gene>
    <name evidence="3" type="ORF">HYN04_12435</name>
</gene>
<dbReference type="PANTHER" id="PTHR48079">
    <property type="entry name" value="PROTEIN YEEZ"/>
    <property type="match status" value="1"/>
</dbReference>
<evidence type="ECO:0000259" key="2">
    <source>
        <dbReference type="Pfam" id="PF01370"/>
    </source>
</evidence>
<dbReference type="InterPro" id="IPR051783">
    <property type="entry name" value="NAD(P)-dependent_oxidoreduct"/>
</dbReference>
<dbReference type="OrthoDB" id="9778052at2"/>
<feature type="signal peptide" evidence="1">
    <location>
        <begin position="1"/>
        <end position="19"/>
    </location>
</feature>
<evidence type="ECO:0000313" key="3">
    <source>
        <dbReference type="EMBL" id="AWM78488.1"/>
    </source>
</evidence>
<dbReference type="GO" id="GO:0005737">
    <property type="term" value="C:cytoplasm"/>
    <property type="evidence" value="ECO:0007669"/>
    <property type="project" value="TreeGrafter"/>
</dbReference>
<reference evidence="4" key="1">
    <citation type="submission" date="2018-05" db="EMBL/GenBank/DDBJ databases">
        <title>Genome sequencing of Phenylobacterium sp. HYN0004.</title>
        <authorList>
            <person name="Yi H."/>
            <person name="Baek C."/>
        </authorList>
    </citation>
    <scope>NUCLEOTIDE SEQUENCE [LARGE SCALE GENOMIC DNA]</scope>
    <source>
        <strain evidence="4">HYN0004</strain>
    </source>
</reference>
<proteinExistence type="predicted"/>
<sequence>MGRVLVTGGSGFLAGWCLAALDAAGWETVATVRAPDREAGLRERLAAAGVRDPAATGVRVADLTRDEGWAEAVAGCDFVLHVASPFGGSEPDSEAELIAAARDGTLRVLRAAAAGKVRRVVLTSSFAAVGYGHPEREAPFTEADWTRVDQPDVAPYIRSKAVAERAAWDFMAGAGGMELSVINPVGIFGPVLGQDFASSIDIIRRMLEGAMPAAPRTYFGLVDVRDVADLHLRAMVHPSAAGERFLAVAGEPLSMLEVAAILREGLGPAGARAPAAELPDAVVHDLARTSPEMARLAAQLGRRRRASAAKAREVLGWRSRPNAGIVLDTARSLFAHGGIAPGDGKAEAP</sequence>
<dbReference type="KEGG" id="phb:HYN04_12435"/>
<organism evidence="3 4">
    <name type="scientific">Phenylobacterium parvum</name>
    <dbReference type="NCBI Taxonomy" id="2201350"/>
    <lineage>
        <taxon>Bacteria</taxon>
        <taxon>Pseudomonadati</taxon>
        <taxon>Pseudomonadota</taxon>
        <taxon>Alphaproteobacteria</taxon>
        <taxon>Caulobacterales</taxon>
        <taxon>Caulobacteraceae</taxon>
        <taxon>Phenylobacterium</taxon>
    </lineage>
</organism>
<keyword evidence="1" id="KW-0732">Signal</keyword>
<dbReference type="Gene3D" id="3.40.50.720">
    <property type="entry name" value="NAD(P)-binding Rossmann-like Domain"/>
    <property type="match status" value="1"/>
</dbReference>
<dbReference type="InterPro" id="IPR036291">
    <property type="entry name" value="NAD(P)-bd_dom_sf"/>
</dbReference>
<evidence type="ECO:0000313" key="4">
    <source>
        <dbReference type="Proteomes" id="UP000247763"/>
    </source>
</evidence>
<dbReference type="SUPFAM" id="SSF51735">
    <property type="entry name" value="NAD(P)-binding Rossmann-fold domains"/>
    <property type="match status" value="1"/>
</dbReference>